<dbReference type="Proteomes" id="UP000597989">
    <property type="component" value="Unassembled WGS sequence"/>
</dbReference>
<evidence type="ECO:0000313" key="2">
    <source>
        <dbReference type="EMBL" id="GGI68948.1"/>
    </source>
</evidence>
<comment type="caution">
    <text evidence="2">The sequence shown here is derived from an EMBL/GenBank/DDBJ whole genome shotgun (WGS) entry which is preliminary data.</text>
</comment>
<evidence type="ECO:0000313" key="3">
    <source>
        <dbReference type="Proteomes" id="UP000597989"/>
    </source>
</evidence>
<proteinExistence type="predicted"/>
<gene>
    <name evidence="2" type="ORF">GCM10011581_02440</name>
</gene>
<feature type="domain" description="ScoMcrA-like SRA" evidence="1">
    <location>
        <begin position="17"/>
        <end position="147"/>
    </location>
</feature>
<dbReference type="RefSeq" id="WP_188984471.1">
    <property type="nucleotide sequence ID" value="NZ_BMMT01000001.1"/>
</dbReference>
<dbReference type="EMBL" id="BMMT01000001">
    <property type="protein sequence ID" value="GGI68948.1"/>
    <property type="molecule type" value="Genomic_DNA"/>
</dbReference>
<sequence length="299" mass="33597">MARDGSVQWDLDVDTVLKRQEVHDRFGGSRRGGIASAPKADSVLLFATSSGKHYGYEDGWQDDGYYHYTGDGQVGDQQFVRGNKIVLETSRPLRLFEGVRKGVVRYVGEFMLDQADPYYRADAPDKFGNIRSVIVFRLKRSGSAQPNSQVPSGGQPQETVIPVQSRHVDTYVFKAPEADAVADRLEAALVERYVYWLHERGREARGREIRFPGRSTRLYVDLVDEGLGELVEAKAAASRNHVRLALGQLLDYSRHVKHKQLAVLVPTRPEDDLLDLLAEHGVTCIFENPQGQFERVEAV</sequence>
<dbReference type="InterPro" id="IPR058712">
    <property type="entry name" value="SRA_ScoMcrA"/>
</dbReference>
<reference evidence="2 3" key="1">
    <citation type="journal article" date="2014" name="Int. J. Syst. Evol. Microbiol.">
        <title>Complete genome sequence of Corynebacterium casei LMG S-19264T (=DSM 44701T), isolated from a smear-ripened cheese.</title>
        <authorList>
            <consortium name="US DOE Joint Genome Institute (JGI-PGF)"/>
            <person name="Walter F."/>
            <person name="Albersmeier A."/>
            <person name="Kalinowski J."/>
            <person name="Ruckert C."/>
        </authorList>
    </citation>
    <scope>NUCLEOTIDE SEQUENCE [LARGE SCALE GENOMIC DNA]</scope>
    <source>
        <strain evidence="2 3">CGMCC 4.7206</strain>
    </source>
</reference>
<protein>
    <recommendedName>
        <fullName evidence="1">ScoMcrA-like SRA domain-containing protein</fullName>
    </recommendedName>
</protein>
<name>A0A917JHM9_9PSEU</name>
<evidence type="ECO:0000259" key="1">
    <source>
        <dbReference type="Pfam" id="PF26348"/>
    </source>
</evidence>
<accession>A0A917JHM9</accession>
<dbReference type="AlphaFoldDB" id="A0A917JHM9"/>
<organism evidence="2 3">
    <name type="scientific">Saccharopolyspora thermophila</name>
    <dbReference type="NCBI Taxonomy" id="89367"/>
    <lineage>
        <taxon>Bacteria</taxon>
        <taxon>Bacillati</taxon>
        <taxon>Actinomycetota</taxon>
        <taxon>Actinomycetes</taxon>
        <taxon>Pseudonocardiales</taxon>
        <taxon>Pseudonocardiaceae</taxon>
        <taxon>Saccharopolyspora</taxon>
    </lineage>
</organism>
<dbReference type="Pfam" id="PF26348">
    <property type="entry name" value="SRA_ScoMcrA"/>
    <property type="match status" value="1"/>
</dbReference>